<dbReference type="InterPro" id="IPR034151">
    <property type="entry name" value="TOPRIM_DnaG_bac"/>
</dbReference>
<evidence type="ECO:0000256" key="10">
    <source>
        <dbReference type="ARBA" id="ARBA00023125"/>
    </source>
</evidence>
<comment type="subunit">
    <text evidence="12">Monomer. Interacts with DnaB.</text>
</comment>
<protein>
    <recommendedName>
        <fullName evidence="12">DNA primase</fullName>
        <ecNumber evidence="12">2.7.7.101</ecNumber>
    </recommendedName>
</protein>
<dbReference type="Gene3D" id="3.90.980.10">
    <property type="entry name" value="DNA primase, catalytic core, N-terminal domain"/>
    <property type="match status" value="1"/>
</dbReference>
<evidence type="ECO:0000313" key="15">
    <source>
        <dbReference type="Proteomes" id="UP001224428"/>
    </source>
</evidence>
<dbReference type="EC" id="2.7.7.101" evidence="12"/>
<dbReference type="Pfam" id="PF13155">
    <property type="entry name" value="Toprim_2"/>
    <property type="match status" value="1"/>
</dbReference>
<accession>A0AAJ1PT75</accession>
<keyword evidence="15" id="KW-1185">Reference proteome</keyword>
<dbReference type="GO" id="GO:0000428">
    <property type="term" value="C:DNA-directed RNA polymerase complex"/>
    <property type="evidence" value="ECO:0007669"/>
    <property type="project" value="UniProtKB-KW"/>
</dbReference>
<dbReference type="HAMAP" id="MF_00974">
    <property type="entry name" value="DNA_primase_DnaG"/>
    <property type="match status" value="1"/>
</dbReference>
<dbReference type="GO" id="GO:0005737">
    <property type="term" value="C:cytoplasm"/>
    <property type="evidence" value="ECO:0007669"/>
    <property type="project" value="TreeGrafter"/>
</dbReference>
<organism evidence="14 15">
    <name type="scientific">Mycoplasma phocimorsus</name>
    <dbReference type="NCBI Taxonomy" id="3045839"/>
    <lineage>
        <taxon>Bacteria</taxon>
        <taxon>Bacillati</taxon>
        <taxon>Mycoplasmatota</taxon>
        <taxon>Mollicutes</taxon>
        <taxon>Mycoplasmataceae</taxon>
        <taxon>Mycoplasma</taxon>
    </lineage>
</organism>
<evidence type="ECO:0000256" key="8">
    <source>
        <dbReference type="ARBA" id="ARBA00022833"/>
    </source>
</evidence>
<evidence type="ECO:0000256" key="11">
    <source>
        <dbReference type="ARBA" id="ARBA00023163"/>
    </source>
</evidence>
<evidence type="ECO:0000256" key="12">
    <source>
        <dbReference type="HAMAP-Rule" id="MF_00974"/>
    </source>
</evidence>
<evidence type="ECO:0000256" key="2">
    <source>
        <dbReference type="ARBA" id="ARBA00022515"/>
    </source>
</evidence>
<sequence>MNKYDEIKIANDIVEVISDYLTLDKKGNSYKAICPFHEDTSPSFSIEPKKQIYKCFACGAGGDVVKFVKEIENISYEKALAKLAQRVNIIYEENTKEKTYVQRANYNEEQIEVLRCLKKVFNYYFDQLFNAPQAQEYLKSRNITQEIINTFHIGFAKGNDAINFLKEQGFSSEVIYKAGLTNEKGNAILWNRIIFPIKDAFGYMIGFSARTIVNNEAKYINSKEGIVFHKSSVLYNFDKAHIQLFENGFNNPDKELYVCEGMMDVIALYRANIKNAVALMGTALTQEHVNLLKFAKKVILFLDGDTAGIKAAFGAAKLLTLNYIDTQIVFNKENKDPDEIINAYGEEKLYSIIKTNLVKGIDFIFETLAFENDLAFKDAEGNTTYKRSGGITQSLNFFKEFDKYLQRIKSNEVKETYYKILKNVLGIDPLNFKDQKNITNRKATFEELTNQINTTSSEIINSFREILIYFLILNNKFLNFIFSDSNNQTTSKLFEENMFIQESSNKFRKKFIQLEAFRDSINDDQPIQSEIQSLINKIKSEAQSFYLKNENVYFKNKIGNKLRILYEDVNTSQDEDVYNETKRMSDFIELYYKAYLENLQELIIKYSQIKDTKRIIELKRKMNQIKEKLKQQIEMQE</sequence>
<dbReference type="PROSITE" id="PS50880">
    <property type="entry name" value="TOPRIM"/>
    <property type="match status" value="1"/>
</dbReference>
<comment type="catalytic activity">
    <reaction evidence="12">
        <text>ssDNA + n NTP = ssDNA/pppN(pN)n-1 hybrid + (n-1) diphosphate.</text>
        <dbReference type="EC" id="2.7.7.101"/>
    </reaction>
</comment>
<comment type="domain">
    <text evidence="12">Contains an N-terminal zinc-binding domain, a central core domain that contains the primase activity, and a C-terminal DnaB-binding domain.</text>
</comment>
<proteinExistence type="inferred from homology"/>
<dbReference type="EMBL" id="JASDDP010000015">
    <property type="protein sequence ID" value="MDJ1645757.1"/>
    <property type="molecule type" value="Genomic_DNA"/>
</dbReference>
<dbReference type="PANTHER" id="PTHR30313">
    <property type="entry name" value="DNA PRIMASE"/>
    <property type="match status" value="1"/>
</dbReference>
<dbReference type="InterPro" id="IPR006171">
    <property type="entry name" value="TOPRIM_dom"/>
</dbReference>
<evidence type="ECO:0000256" key="9">
    <source>
        <dbReference type="ARBA" id="ARBA00022842"/>
    </source>
</evidence>
<evidence type="ECO:0000256" key="6">
    <source>
        <dbReference type="ARBA" id="ARBA00022723"/>
    </source>
</evidence>
<evidence type="ECO:0000256" key="3">
    <source>
        <dbReference type="ARBA" id="ARBA00022679"/>
    </source>
</evidence>
<dbReference type="RefSeq" id="WP_283827232.1">
    <property type="nucleotide sequence ID" value="NZ_JASDDP010000015.1"/>
</dbReference>
<dbReference type="FunFam" id="3.90.580.10:FF:000001">
    <property type="entry name" value="DNA primase"/>
    <property type="match status" value="1"/>
</dbReference>
<evidence type="ECO:0000256" key="1">
    <source>
        <dbReference type="ARBA" id="ARBA00022478"/>
    </source>
</evidence>
<gene>
    <name evidence="12 14" type="primary">dnaG</name>
    <name evidence="14" type="ORF">QLQ80_01470</name>
</gene>
<evidence type="ECO:0000256" key="7">
    <source>
        <dbReference type="ARBA" id="ARBA00022771"/>
    </source>
</evidence>
<keyword evidence="11 12" id="KW-0804">Transcription</keyword>
<name>A0AAJ1PT75_9MOLU</name>
<dbReference type="InterPro" id="IPR030846">
    <property type="entry name" value="DnaG_bac"/>
</dbReference>
<keyword evidence="3 12" id="KW-0808">Transferase</keyword>
<dbReference type="InterPro" id="IPR002694">
    <property type="entry name" value="Znf_CHC2"/>
</dbReference>
<dbReference type="SMART" id="SM00400">
    <property type="entry name" value="ZnF_CHCC"/>
    <property type="match status" value="1"/>
</dbReference>
<evidence type="ECO:0000256" key="5">
    <source>
        <dbReference type="ARBA" id="ARBA00022705"/>
    </source>
</evidence>
<keyword evidence="8 12" id="KW-0862">Zinc</keyword>
<dbReference type="InterPro" id="IPR036977">
    <property type="entry name" value="DNA_primase_Znf_CHC2"/>
</dbReference>
<reference evidence="14" key="1">
    <citation type="submission" date="2023-05" db="EMBL/GenBank/DDBJ databases">
        <title>Mycoplasma phocimorsus sp. nov., isolated from Scandinavian patients with seal finger or septic arthritis after contact with seals.</title>
        <authorList>
            <person name="Skafte-Holm A."/>
            <person name="Pedersen T.R."/>
            <person name="Froelund M."/>
            <person name="Stegger M."/>
            <person name="Qvortrup K."/>
            <person name="Michaels D.L."/>
            <person name="Brown D.R."/>
            <person name="Jensen J.S."/>
        </authorList>
    </citation>
    <scope>NUCLEOTIDE SEQUENCE</scope>
    <source>
        <strain evidence="14">M5725</strain>
    </source>
</reference>
<feature type="domain" description="Toprim" evidence="13">
    <location>
        <begin position="254"/>
        <end position="333"/>
    </location>
</feature>
<dbReference type="Proteomes" id="UP001224428">
    <property type="component" value="Unassembled WGS sequence"/>
</dbReference>
<dbReference type="SUPFAM" id="SSF57783">
    <property type="entry name" value="Zinc beta-ribbon"/>
    <property type="match status" value="1"/>
</dbReference>
<dbReference type="Gene3D" id="3.40.1360.10">
    <property type="match status" value="1"/>
</dbReference>
<keyword evidence="5 12" id="KW-0235">DNA replication</keyword>
<keyword evidence="7 12" id="KW-0863">Zinc-finger</keyword>
<evidence type="ECO:0000259" key="13">
    <source>
        <dbReference type="PROSITE" id="PS50880"/>
    </source>
</evidence>
<dbReference type="InterPro" id="IPR037068">
    <property type="entry name" value="DNA_primase_core_N_sf"/>
</dbReference>
<evidence type="ECO:0000313" key="14">
    <source>
        <dbReference type="EMBL" id="MDJ1645757.1"/>
    </source>
</evidence>
<dbReference type="AlphaFoldDB" id="A0AAJ1PT75"/>
<keyword evidence="9" id="KW-0460">Magnesium</keyword>
<comment type="cofactor">
    <cofactor evidence="12">
        <name>Zn(2+)</name>
        <dbReference type="ChEBI" id="CHEBI:29105"/>
    </cofactor>
    <text evidence="12">Binds 1 zinc ion per monomer.</text>
</comment>
<keyword evidence="2 12" id="KW-0639">Primosome</keyword>
<dbReference type="SUPFAM" id="SSF56731">
    <property type="entry name" value="DNA primase core"/>
    <property type="match status" value="1"/>
</dbReference>
<evidence type="ECO:0000256" key="4">
    <source>
        <dbReference type="ARBA" id="ARBA00022695"/>
    </source>
</evidence>
<dbReference type="NCBIfam" id="TIGR01391">
    <property type="entry name" value="dnaG"/>
    <property type="match status" value="1"/>
</dbReference>
<dbReference type="CDD" id="cd03364">
    <property type="entry name" value="TOPRIM_DnaG_primases"/>
    <property type="match status" value="1"/>
</dbReference>
<dbReference type="SMART" id="SM00493">
    <property type="entry name" value="TOPRIM"/>
    <property type="match status" value="1"/>
</dbReference>
<dbReference type="GO" id="GO:0008270">
    <property type="term" value="F:zinc ion binding"/>
    <property type="evidence" value="ECO:0007669"/>
    <property type="project" value="UniProtKB-UniRule"/>
</dbReference>
<dbReference type="GO" id="GO:0003899">
    <property type="term" value="F:DNA-directed RNA polymerase activity"/>
    <property type="evidence" value="ECO:0007669"/>
    <property type="project" value="UniProtKB-UniRule"/>
</dbReference>
<keyword evidence="4 12" id="KW-0548">Nucleotidyltransferase</keyword>
<keyword evidence="1 12" id="KW-0240">DNA-directed RNA polymerase</keyword>
<dbReference type="Pfam" id="PF08275">
    <property type="entry name" value="DNAG_N"/>
    <property type="match status" value="1"/>
</dbReference>
<keyword evidence="6 12" id="KW-0479">Metal-binding</keyword>
<dbReference type="GO" id="GO:0006269">
    <property type="term" value="P:DNA replication, synthesis of primer"/>
    <property type="evidence" value="ECO:0007669"/>
    <property type="project" value="UniProtKB-UniRule"/>
</dbReference>
<dbReference type="GO" id="GO:1990077">
    <property type="term" value="C:primosome complex"/>
    <property type="evidence" value="ECO:0007669"/>
    <property type="project" value="UniProtKB-KW"/>
</dbReference>
<dbReference type="Gene3D" id="3.90.580.10">
    <property type="entry name" value="Zinc finger, CHC2-type domain"/>
    <property type="match status" value="1"/>
</dbReference>
<dbReference type="Pfam" id="PF01807">
    <property type="entry name" value="Zn_ribbon_DnaG"/>
    <property type="match status" value="1"/>
</dbReference>
<comment type="similarity">
    <text evidence="12">Belongs to the DnaG primase family.</text>
</comment>
<comment type="caution">
    <text evidence="14">The sequence shown here is derived from an EMBL/GenBank/DDBJ whole genome shotgun (WGS) entry which is preliminary data.</text>
</comment>
<feature type="zinc finger region" description="CHC2-type" evidence="12">
    <location>
        <begin position="34"/>
        <end position="58"/>
    </location>
</feature>
<dbReference type="InterPro" id="IPR013264">
    <property type="entry name" value="DNAG_N"/>
</dbReference>
<dbReference type="GO" id="GO:0003677">
    <property type="term" value="F:DNA binding"/>
    <property type="evidence" value="ECO:0007669"/>
    <property type="project" value="UniProtKB-KW"/>
</dbReference>
<dbReference type="InterPro" id="IPR050219">
    <property type="entry name" value="DnaG_primase"/>
</dbReference>
<dbReference type="InterPro" id="IPR006295">
    <property type="entry name" value="DNA_primase_DnaG"/>
</dbReference>
<keyword evidence="10 12" id="KW-0238">DNA-binding</keyword>
<dbReference type="PANTHER" id="PTHR30313:SF2">
    <property type="entry name" value="DNA PRIMASE"/>
    <property type="match status" value="1"/>
</dbReference>
<comment type="function">
    <text evidence="12">RNA polymerase that catalyzes the synthesis of short RNA molecules used as primers for DNA polymerase during DNA replication.</text>
</comment>